<accession>A0ACC0LFD7</accession>
<protein>
    <submittedName>
        <fullName evidence="1">Uncharacterized protein</fullName>
    </submittedName>
</protein>
<gene>
    <name evidence="1" type="ORF">RHMOL_Rhmol12G0063500</name>
</gene>
<sequence>MPNRENSEISGKAAKSSVMEAGLEPWKPTSATPVISVHKKKWTNGSVRLDAKSSSVGELRKLNTTGKLKCSLSLVRSKCVVSCLILATEENQRMSREAAIVVLSRVSPSGLDSASKKKMESIAIGISKVSEALEGSGKEIRKNSDELPVELDAASVKVKKKGSVKNKPDLQAILRTQAAVCRHLNDASSQKPNNSEISGKQAKSSVMEACLEPEKPTSATPVISVNKKKWTDGSIPLDAVSSSVGELGKFQEYIQDGIDWAKVDFEDYQDCLNLFEKKPLGLLSLLDEESTFPYGTDLTFANKLKQHLNSNSYFRGEWGKAFTVCHYAGEVMYDTTGFLEKNRDLLHLDSIQLLSSCTCHLSQIFASNLLAQSEKPVVGALHKSGGADSQKHSVASKFKDFTVRFSLQVQFRYGFLLLDNDASQDPLSVSVAILHRFNILPEMYQVGYKKLFFRAGQIGVLEDTRNCTLHGILRVQSSYRGQQARCYLKELRRGVSTLQSLVRGENTRKAFAVLLQRYRSAVVLQKQFKGRIERKRFIDVCRASVLIQSRKLVRTFVGPTAWCYCLVNS</sequence>
<evidence type="ECO:0000313" key="1">
    <source>
        <dbReference type="EMBL" id="KAI8527287.1"/>
    </source>
</evidence>
<dbReference type="EMBL" id="CM046399">
    <property type="protein sequence ID" value="KAI8527287.1"/>
    <property type="molecule type" value="Genomic_DNA"/>
</dbReference>
<name>A0ACC0LFD7_RHOML</name>
<organism evidence="1 2">
    <name type="scientific">Rhododendron molle</name>
    <name type="common">Chinese azalea</name>
    <name type="synonym">Azalea mollis</name>
    <dbReference type="NCBI Taxonomy" id="49168"/>
    <lineage>
        <taxon>Eukaryota</taxon>
        <taxon>Viridiplantae</taxon>
        <taxon>Streptophyta</taxon>
        <taxon>Embryophyta</taxon>
        <taxon>Tracheophyta</taxon>
        <taxon>Spermatophyta</taxon>
        <taxon>Magnoliopsida</taxon>
        <taxon>eudicotyledons</taxon>
        <taxon>Gunneridae</taxon>
        <taxon>Pentapetalae</taxon>
        <taxon>asterids</taxon>
        <taxon>Ericales</taxon>
        <taxon>Ericaceae</taxon>
        <taxon>Ericoideae</taxon>
        <taxon>Rhodoreae</taxon>
        <taxon>Rhododendron</taxon>
    </lineage>
</organism>
<comment type="caution">
    <text evidence="1">The sequence shown here is derived from an EMBL/GenBank/DDBJ whole genome shotgun (WGS) entry which is preliminary data.</text>
</comment>
<evidence type="ECO:0000313" key="2">
    <source>
        <dbReference type="Proteomes" id="UP001062846"/>
    </source>
</evidence>
<reference evidence="1" key="1">
    <citation type="submission" date="2022-02" db="EMBL/GenBank/DDBJ databases">
        <title>Plant Genome Project.</title>
        <authorList>
            <person name="Zhang R.-G."/>
        </authorList>
    </citation>
    <scope>NUCLEOTIDE SEQUENCE</scope>
    <source>
        <strain evidence="1">AT1</strain>
    </source>
</reference>
<keyword evidence="2" id="KW-1185">Reference proteome</keyword>
<dbReference type="Proteomes" id="UP001062846">
    <property type="component" value="Chromosome 12"/>
</dbReference>
<proteinExistence type="predicted"/>